<gene>
    <name evidence="6" type="ORF">WJX81_005880</name>
</gene>
<keyword evidence="2" id="KW-0677">Repeat</keyword>
<evidence type="ECO:0000313" key="7">
    <source>
        <dbReference type="Proteomes" id="UP001445335"/>
    </source>
</evidence>
<dbReference type="AlphaFoldDB" id="A0AAW1RN80"/>
<evidence type="ECO:0000256" key="3">
    <source>
        <dbReference type="ARBA" id="ARBA00022786"/>
    </source>
</evidence>
<dbReference type="PANTHER" id="PTHR12696">
    <property type="entry name" value="TIP120"/>
    <property type="match status" value="1"/>
</dbReference>
<evidence type="ECO:0000259" key="5">
    <source>
        <dbReference type="Pfam" id="PF08623"/>
    </source>
</evidence>
<dbReference type="EMBL" id="JALJOU010000029">
    <property type="protein sequence ID" value="KAK9835209.1"/>
    <property type="molecule type" value="Genomic_DNA"/>
</dbReference>
<feature type="domain" description="TATA-binding protein interacting (TIP20)" evidence="5">
    <location>
        <begin position="1043"/>
        <end position="1202"/>
    </location>
</feature>
<feature type="region of interest" description="Disordered" evidence="4">
    <location>
        <begin position="310"/>
        <end position="336"/>
    </location>
</feature>
<evidence type="ECO:0000256" key="2">
    <source>
        <dbReference type="ARBA" id="ARBA00022737"/>
    </source>
</evidence>
<evidence type="ECO:0000256" key="1">
    <source>
        <dbReference type="ARBA" id="ARBA00007657"/>
    </source>
</evidence>
<keyword evidence="7" id="KW-1185">Reference proteome</keyword>
<evidence type="ECO:0000313" key="6">
    <source>
        <dbReference type="EMBL" id="KAK9835209.1"/>
    </source>
</evidence>
<dbReference type="InterPro" id="IPR016024">
    <property type="entry name" value="ARM-type_fold"/>
</dbReference>
<dbReference type="Gene3D" id="1.25.10.10">
    <property type="entry name" value="Leucine-rich Repeat Variant"/>
    <property type="match status" value="1"/>
</dbReference>
<dbReference type="Proteomes" id="UP001445335">
    <property type="component" value="Unassembled WGS sequence"/>
</dbReference>
<dbReference type="Pfam" id="PF25782">
    <property type="entry name" value="TPR_CAND1"/>
    <property type="match status" value="1"/>
</dbReference>
<comment type="caution">
    <text evidence="6">The sequence shown here is derived from an EMBL/GenBank/DDBJ whole genome shotgun (WGS) entry which is preliminary data.</text>
</comment>
<reference evidence="6 7" key="1">
    <citation type="journal article" date="2024" name="Nat. Commun.">
        <title>Phylogenomics reveals the evolutionary origins of lichenization in chlorophyte algae.</title>
        <authorList>
            <person name="Puginier C."/>
            <person name="Libourel C."/>
            <person name="Otte J."/>
            <person name="Skaloud P."/>
            <person name="Haon M."/>
            <person name="Grisel S."/>
            <person name="Petersen M."/>
            <person name="Berrin J.G."/>
            <person name="Delaux P.M."/>
            <person name="Dal Grande F."/>
            <person name="Keller J."/>
        </authorList>
    </citation>
    <scope>NUCLEOTIDE SEQUENCE [LARGE SCALE GENOMIC DNA]</scope>
    <source>
        <strain evidence="6 7">SAG 245.80</strain>
    </source>
</reference>
<proteinExistence type="inferred from homology"/>
<keyword evidence="3" id="KW-0833">Ubl conjugation pathway</keyword>
<protein>
    <recommendedName>
        <fullName evidence="5">TATA-binding protein interacting (TIP20) domain-containing protein</fullName>
    </recommendedName>
</protein>
<comment type="similarity">
    <text evidence="1">Belongs to the CAND family.</text>
</comment>
<dbReference type="InterPro" id="IPR011989">
    <property type="entry name" value="ARM-like"/>
</dbReference>
<dbReference type="SUPFAM" id="SSF48371">
    <property type="entry name" value="ARM repeat"/>
    <property type="match status" value="1"/>
</dbReference>
<evidence type="ECO:0000256" key="4">
    <source>
        <dbReference type="SAM" id="MobiDB-lite"/>
    </source>
</evidence>
<dbReference type="InterPro" id="IPR013932">
    <property type="entry name" value="TATA-bd_TIP120"/>
</dbReference>
<sequence>MAQPIAIIVEKLQSKDKDYRYMATSDLQGALEQSSFKTDDQTERTLARLILQQLEDPSGDISSLAVKCLALLVQRVSTAHVEDLVDSLCSKLLSGKREQERDVAAIGLKTVVTDLPGGALATLVVRRLCPKLVAGVQQKESYDIVSASLDLMNEVVSKFGGLVAAEHARICDCLLPELDESRAGVRKRAIHCLSALAPHLTDALLDGVVKHLLQRLQAPHSRPEAARTHMQSLAAMSRAAGWRFGKHLGHAVPLVLEQCGEPSARDEELREHCLQALDAFVLRSPHDARGALPQILPIVLQCLAHDPNCEDDMDAEDGSGGEEDDEELTDEEYSDDEDVSWKVRRAAAKCLATIVSAFPDRFSDIYARACPALLARFREREESVKIDVFQAFIALLRQASVAARREGGGAAEAAAKQRLRADVPSIAKAVARTLREKSVKARAAGFALLKALVAVQPAPTNAACALLLLGVLAALSDRSSSSAQLKLHALQFVREALSADGAAAWRPHLAALAPPVAAAASERYYKVGAEALRACAAMCRVIRPDAPAPVPADLQKLVPQLHAAVAARLRCQDQDQEVKECAIAAAATLAAHLGDLLPRELPDLLQALQERLRNEMTRLAGVKAVAQVASSRLDLDLGAVLEPVLAELTAFLRKASRPLRQAALAAIEAVVAARGARMSAGAVDSMVEAAAPLVSDGDLAVSALALHACSRLLERQPASARAVTARVLPQAIALAQSPLLQGQALEALLAFFSTVLRCAAAPGAAAPGASFDALLAALLAAGTAPAAGRSAQHNIAQCIAVLCSEAGPATLAATVEGLLSQLQAPRASEAAKRLALLAIGEIGRSADLSRYGVLRGALTSALKGGSEEVKAAASVALGGVALGNMSAYLPFILSQISEQARSPKDQYLLLKALNEVIVSLARSASAQLSAQHQQEVLRLLLAHCGSEEECRNVVAECLGHLALLHTGQVLPPLQAQAGATSPSARAAVVTAVKSMLLPQPHAIDPLLRDAIPGFLTLVSDPDRHVRKAAVQMLSSAAHNKPWLVADQLEGVLPRLYAQTAVDESLIRTVDLGPFKHRIDDGLELRKAAFECVDILVDACPDRLSYPAFLTHLESGLKDHYDVKMPCHILLAKLATVASEHVLAHLERLVPPLEATLATKVKSDAVKQEVDRNDDMLRSCLRAVDALNRIPNASSCAPFQRFIDGLVAGPLAVRYAAVKAERAEAEGAAPDGMDAV</sequence>
<name>A0AAW1RN80_9CHLO</name>
<accession>A0AAW1RN80</accession>
<dbReference type="GO" id="GO:0010265">
    <property type="term" value="P:SCF complex assembly"/>
    <property type="evidence" value="ECO:0007669"/>
    <property type="project" value="InterPro"/>
</dbReference>
<dbReference type="InterPro" id="IPR039852">
    <property type="entry name" value="CAND1/CAND2"/>
</dbReference>
<dbReference type="Pfam" id="PF08623">
    <property type="entry name" value="TIP120"/>
    <property type="match status" value="1"/>
</dbReference>
<organism evidence="6 7">
    <name type="scientific">Elliptochloris bilobata</name>
    <dbReference type="NCBI Taxonomy" id="381761"/>
    <lineage>
        <taxon>Eukaryota</taxon>
        <taxon>Viridiplantae</taxon>
        <taxon>Chlorophyta</taxon>
        <taxon>core chlorophytes</taxon>
        <taxon>Trebouxiophyceae</taxon>
        <taxon>Trebouxiophyceae incertae sedis</taxon>
        <taxon>Elliptochloris clade</taxon>
        <taxon>Elliptochloris</taxon>
    </lineage>
</organism>